<dbReference type="Proteomes" id="UP001193920">
    <property type="component" value="Unassembled WGS sequence"/>
</dbReference>
<accession>A0AAW3Z3V6</accession>
<comment type="caution">
    <text evidence="1">The sequence shown here is derived from an EMBL/GenBank/DDBJ whole genome shotgun (WGS) entry which is preliminary data.</text>
</comment>
<name>A0AAW3Z3V6_9GAMM</name>
<sequence length="90" mass="10499">MARKNSRSLQGRARLRYICALLKADIAGHITHRPAMKVYRSYALAYHPPLAEWYLPRSDRYCFNRYNIHRPAYPRITNVQSATGLALRPI</sequence>
<evidence type="ECO:0000313" key="1">
    <source>
        <dbReference type="EMBL" id="MBD2803023.1"/>
    </source>
</evidence>
<dbReference type="EMBL" id="JACXBF010000579">
    <property type="protein sequence ID" value="MBD2803023.1"/>
    <property type="molecule type" value="Genomic_DNA"/>
</dbReference>
<organism evidence="1">
    <name type="scientific">Xenorhabdus szentirmaii</name>
    <dbReference type="NCBI Taxonomy" id="290112"/>
    <lineage>
        <taxon>Bacteria</taxon>
        <taxon>Pseudomonadati</taxon>
        <taxon>Pseudomonadota</taxon>
        <taxon>Gammaproteobacteria</taxon>
        <taxon>Enterobacterales</taxon>
        <taxon>Morganellaceae</taxon>
        <taxon>Xenorhabdus</taxon>
    </lineage>
</organism>
<dbReference type="AlphaFoldDB" id="A0AAW3Z3V6"/>
<reference evidence="1" key="1">
    <citation type="submission" date="2020-09" db="EMBL/GenBank/DDBJ databases">
        <authorList>
            <person name="Palma L."/>
            <person name="Caballero P."/>
            <person name="Berry C."/>
            <person name="Del Valle E."/>
        </authorList>
    </citation>
    <scope>NUCLEOTIDE SEQUENCE</scope>
    <source>
        <strain evidence="1">M</strain>
    </source>
</reference>
<gene>
    <name evidence="1" type="ORF">ID854_21895</name>
</gene>
<protein>
    <recommendedName>
        <fullName evidence="2">Integrase</fullName>
    </recommendedName>
</protein>
<reference evidence="1" key="2">
    <citation type="journal article" date="2024" name="Toxins">
        <title>Genome Sequence Analysis of Native Xenorhabdus Strains Isolated from Entomopathogenic Nematodes in Argentina.</title>
        <authorList>
            <person name="Palma L."/>
            <person name="Frizzo L."/>
            <person name="Kaiser S."/>
            <person name="Berry C."/>
            <person name="Caballero P."/>
            <person name="Bode H.B."/>
            <person name="Del Valle E.E."/>
        </authorList>
    </citation>
    <scope>NUCLEOTIDE SEQUENCE</scope>
    <source>
        <strain evidence="1">M</strain>
    </source>
</reference>
<proteinExistence type="predicted"/>
<evidence type="ECO:0008006" key="2">
    <source>
        <dbReference type="Google" id="ProtNLM"/>
    </source>
</evidence>